<evidence type="ECO:0000256" key="3">
    <source>
        <dbReference type="ARBA" id="ARBA00022475"/>
    </source>
</evidence>
<sequence length="165" mass="17569">MQDLNAGPHGGKRHLRRHRDRCSMLVKKIMGTKSNKRATSLPPAAFGRNGRSLGFSLVELMVTLAIAAILLAVGVPSFRDFVLNQRVKTASSQIFYALTLARSEAIKRNAEVRVQKVNTGWQDGWTVATVTGAVTLGTQDAFANLAIAGSANSVTYGGSGRLTGG</sequence>
<accession>A0A3A3G7M6</accession>
<organism evidence="13 14">
    <name type="scientific">Noviherbaspirillum sedimenti</name>
    <dbReference type="NCBI Taxonomy" id="2320865"/>
    <lineage>
        <taxon>Bacteria</taxon>
        <taxon>Pseudomonadati</taxon>
        <taxon>Pseudomonadota</taxon>
        <taxon>Betaproteobacteria</taxon>
        <taxon>Burkholderiales</taxon>
        <taxon>Oxalobacteraceae</taxon>
        <taxon>Noviherbaspirillum</taxon>
    </lineage>
</organism>
<evidence type="ECO:0000256" key="9">
    <source>
        <dbReference type="ARBA" id="ARBA00025772"/>
    </source>
</evidence>
<dbReference type="GO" id="GO:0005886">
    <property type="term" value="C:plasma membrane"/>
    <property type="evidence" value="ECO:0007669"/>
    <property type="project" value="UniProtKB-SubCell"/>
</dbReference>
<evidence type="ECO:0000259" key="12">
    <source>
        <dbReference type="Pfam" id="PF12019"/>
    </source>
</evidence>
<comment type="similarity">
    <text evidence="9">Belongs to the GSP H family.</text>
</comment>
<evidence type="ECO:0000313" key="14">
    <source>
        <dbReference type="Proteomes" id="UP000266327"/>
    </source>
</evidence>
<evidence type="ECO:0000256" key="2">
    <source>
        <dbReference type="ARBA" id="ARBA00021549"/>
    </source>
</evidence>
<dbReference type="AlphaFoldDB" id="A0A3A3G7M6"/>
<dbReference type="SUPFAM" id="SSF54523">
    <property type="entry name" value="Pili subunits"/>
    <property type="match status" value="1"/>
</dbReference>
<evidence type="ECO:0000256" key="8">
    <source>
        <dbReference type="ARBA" id="ARBA00023136"/>
    </source>
</evidence>
<evidence type="ECO:0000256" key="10">
    <source>
        <dbReference type="ARBA" id="ARBA00030775"/>
    </source>
</evidence>
<keyword evidence="4" id="KW-0488">Methylation</keyword>
<name>A0A3A3G7M6_9BURK</name>
<feature type="transmembrane region" description="Helical" evidence="11">
    <location>
        <begin position="53"/>
        <end position="78"/>
    </location>
</feature>
<dbReference type="EMBL" id="QYUQ01000002">
    <property type="protein sequence ID" value="RJG03971.1"/>
    <property type="molecule type" value="Genomic_DNA"/>
</dbReference>
<reference evidence="14" key="1">
    <citation type="submission" date="2018-09" db="EMBL/GenBank/DDBJ databases">
        <authorList>
            <person name="Zhu H."/>
        </authorList>
    </citation>
    <scope>NUCLEOTIDE SEQUENCE [LARGE SCALE GENOMIC DNA]</scope>
    <source>
        <strain evidence="14">K1S02-23</strain>
    </source>
</reference>
<dbReference type="NCBIfam" id="TIGR02532">
    <property type="entry name" value="IV_pilin_GFxxxE"/>
    <property type="match status" value="1"/>
</dbReference>
<evidence type="ECO:0000256" key="4">
    <source>
        <dbReference type="ARBA" id="ARBA00022481"/>
    </source>
</evidence>
<evidence type="ECO:0000256" key="7">
    <source>
        <dbReference type="ARBA" id="ARBA00022989"/>
    </source>
</evidence>
<dbReference type="InterPro" id="IPR012902">
    <property type="entry name" value="N_methyl_site"/>
</dbReference>
<evidence type="ECO:0000256" key="11">
    <source>
        <dbReference type="SAM" id="Phobius"/>
    </source>
</evidence>
<dbReference type="GO" id="GO:0015627">
    <property type="term" value="C:type II protein secretion system complex"/>
    <property type="evidence" value="ECO:0007669"/>
    <property type="project" value="InterPro"/>
</dbReference>
<dbReference type="Pfam" id="PF07963">
    <property type="entry name" value="N_methyl"/>
    <property type="match status" value="1"/>
</dbReference>
<keyword evidence="14" id="KW-1185">Reference proteome</keyword>
<gene>
    <name evidence="13" type="ORF">D3878_22245</name>
</gene>
<dbReference type="GO" id="GO:0015628">
    <property type="term" value="P:protein secretion by the type II secretion system"/>
    <property type="evidence" value="ECO:0007669"/>
    <property type="project" value="InterPro"/>
</dbReference>
<evidence type="ECO:0000256" key="5">
    <source>
        <dbReference type="ARBA" id="ARBA00022519"/>
    </source>
</evidence>
<comment type="caution">
    <text evidence="13">The sequence shown here is derived from an EMBL/GenBank/DDBJ whole genome shotgun (WGS) entry which is preliminary data.</text>
</comment>
<evidence type="ECO:0000256" key="6">
    <source>
        <dbReference type="ARBA" id="ARBA00022692"/>
    </source>
</evidence>
<feature type="domain" description="General secretion pathway GspH" evidence="12">
    <location>
        <begin position="92"/>
        <end position="164"/>
    </location>
</feature>
<comment type="subcellular location">
    <subcellularLocation>
        <location evidence="1">Cell inner membrane</location>
        <topology evidence="1">Single-pass membrane protein</topology>
    </subcellularLocation>
</comment>
<dbReference type="Gene3D" id="3.30.700.10">
    <property type="entry name" value="Glycoprotein, Type 4 Pilin"/>
    <property type="match status" value="1"/>
</dbReference>
<evidence type="ECO:0000256" key="1">
    <source>
        <dbReference type="ARBA" id="ARBA00004377"/>
    </source>
</evidence>
<dbReference type="Proteomes" id="UP000266327">
    <property type="component" value="Unassembled WGS sequence"/>
</dbReference>
<keyword evidence="5" id="KW-0997">Cell inner membrane</keyword>
<proteinExistence type="inferred from homology"/>
<dbReference type="Pfam" id="PF12019">
    <property type="entry name" value="GspH"/>
    <property type="match status" value="1"/>
</dbReference>
<keyword evidence="8 11" id="KW-0472">Membrane</keyword>
<protein>
    <recommendedName>
        <fullName evidence="2">Type II secretion system protein H</fullName>
    </recommendedName>
    <alternativeName>
        <fullName evidence="10">General secretion pathway protein H</fullName>
    </alternativeName>
</protein>
<dbReference type="InterPro" id="IPR045584">
    <property type="entry name" value="Pilin-like"/>
</dbReference>
<keyword evidence="7 11" id="KW-1133">Transmembrane helix</keyword>
<dbReference type="InterPro" id="IPR022346">
    <property type="entry name" value="T2SS_GspH"/>
</dbReference>
<keyword evidence="6 11" id="KW-0812">Transmembrane</keyword>
<evidence type="ECO:0000313" key="13">
    <source>
        <dbReference type="EMBL" id="RJG03971.1"/>
    </source>
</evidence>
<keyword evidence="3" id="KW-1003">Cell membrane</keyword>